<evidence type="ECO:0000313" key="11">
    <source>
        <dbReference type="Proteomes" id="UP000630445"/>
    </source>
</evidence>
<comment type="function">
    <text evidence="4">Non catalytic subunit of RNase H2, an endonuclease that specifically degrades the RNA of RNA:DNA hybrids. Participates in DNA replication, possibly by mediating the removal of lagging-strand Okazaki fragment RNA primers during DNA replication. Mediates the excision of single ribonucleotides from DNA:RNA duplexes.</text>
</comment>
<dbReference type="GO" id="GO:0006401">
    <property type="term" value="P:RNA catabolic process"/>
    <property type="evidence" value="ECO:0007669"/>
    <property type="project" value="TreeGrafter"/>
</dbReference>
<dbReference type="InterPro" id="IPR040456">
    <property type="entry name" value="RNase_H2_suB"/>
</dbReference>
<evidence type="ECO:0000256" key="4">
    <source>
        <dbReference type="ARBA" id="ARBA00024778"/>
    </source>
</evidence>
<dbReference type="Gene3D" id="1.10.20.120">
    <property type="match status" value="1"/>
</dbReference>
<protein>
    <recommendedName>
        <fullName evidence="2">Ribonuclease H2 subunit B</fullName>
    </recommendedName>
    <alternativeName>
        <fullName evidence="5">Ribonuclease HI subunit B</fullName>
    </alternativeName>
</protein>
<dbReference type="GO" id="GO:0032299">
    <property type="term" value="C:ribonuclease H2 complex"/>
    <property type="evidence" value="ECO:0007669"/>
    <property type="project" value="InterPro"/>
</dbReference>
<accession>A0A8H6UC53</accession>
<dbReference type="Pfam" id="PF17745">
    <property type="entry name" value="Ydr279_N"/>
    <property type="match status" value="1"/>
</dbReference>
<comment type="caution">
    <text evidence="9">The sequence shown here is derived from an EMBL/GenBank/DDBJ whole genome shotgun (WGS) entry which is preliminary data.</text>
</comment>
<dbReference type="InterPro" id="IPR041195">
    <property type="entry name" value="Rnh202_N"/>
</dbReference>
<reference evidence="9" key="1">
    <citation type="submission" date="2020-06" db="EMBL/GenBank/DDBJ databases">
        <title>Draft genome sequences of strains closely related to Aspergillus parafelis and Aspergillus hiratsukae.</title>
        <authorList>
            <person name="Dos Santos R.A.C."/>
            <person name="Rivero-Menendez O."/>
            <person name="Steenwyk J.L."/>
            <person name="Mead M.E."/>
            <person name="Goldman G.H."/>
            <person name="Alastruey-Izquierdo A."/>
            <person name="Rokas A."/>
        </authorList>
    </citation>
    <scope>NUCLEOTIDE SEQUENCE</scope>
    <source>
        <strain evidence="9">CNM-CM5793</strain>
        <strain evidence="10">CNM-CM6106</strain>
    </source>
</reference>
<feature type="compositionally biased region" description="Basic and acidic residues" evidence="6">
    <location>
        <begin position="366"/>
        <end position="408"/>
    </location>
</feature>
<sequence>MRTRSTAPSEQPETEQKNTKAPTTAQTPSKTFVLPSAASDDARFVTLPNPRTGEPNRYFFCPKLGVYEFTVVGSTPHFPRSILFIPKPNTETSNGEGDRSQAKGTISKVAELCVATPIDVMFFMIPLLAPATSTHTKRLFQPLDDIIDSQDDLPDHLRHLLYNEDFRSVLQSRVEAVCDSVEAGDEKMFRFDEVKLLKELIAKAERIVAHGLPASLEERFVRQALVTPLMSVKREETIIGGTSSSEDDGEGESQDKQETQSTTTASVSTPSGVSTPATGLSTPATELSADSNLESAIKDNMAHLLRISTVLSFIKESYISPQLCARLDELLATPETPVDFKPLQDHLQHIAELRAQALATRSLGDFSRKRGADDDEAAESRAEKKRRKEEEEKKKKAGESRGVRDLKKVNTTGMKKMSDFFTKAAPKKKS</sequence>
<evidence type="ECO:0000313" key="10">
    <source>
        <dbReference type="EMBL" id="KAF7159387.1"/>
    </source>
</evidence>
<dbReference type="PANTHER" id="PTHR13383:SF11">
    <property type="entry name" value="RIBONUCLEASE H2 SUBUNIT B"/>
    <property type="match status" value="1"/>
</dbReference>
<comment type="subcellular location">
    <subcellularLocation>
        <location evidence="1">Nucleus</location>
    </subcellularLocation>
</comment>
<feature type="region of interest" description="Disordered" evidence="6">
    <location>
        <begin position="366"/>
        <end position="430"/>
    </location>
</feature>
<dbReference type="EMBL" id="JACBAD010002108">
    <property type="protein sequence ID" value="KAF7115988.1"/>
    <property type="molecule type" value="Genomic_DNA"/>
</dbReference>
<dbReference type="GO" id="GO:0005654">
    <property type="term" value="C:nucleoplasm"/>
    <property type="evidence" value="ECO:0007669"/>
    <property type="project" value="TreeGrafter"/>
</dbReference>
<feature type="region of interest" description="Disordered" evidence="6">
    <location>
        <begin position="1"/>
        <end position="31"/>
    </location>
</feature>
<proteinExistence type="predicted"/>
<feature type="compositionally biased region" description="Polar residues" evidence="6">
    <location>
        <begin position="259"/>
        <end position="286"/>
    </location>
</feature>
<keyword evidence="3" id="KW-0539">Nucleus</keyword>
<evidence type="ECO:0000313" key="9">
    <source>
        <dbReference type="EMBL" id="KAF7115988.1"/>
    </source>
</evidence>
<dbReference type="Pfam" id="PF09468">
    <property type="entry name" value="RNase_H2-Ydr279"/>
    <property type="match status" value="1"/>
</dbReference>
<gene>
    <name evidence="9" type="ORF">CNMCM5793_003821</name>
    <name evidence="10" type="ORF">CNMCM6106_006600</name>
</gene>
<organism evidence="9 11">
    <name type="scientific">Aspergillus hiratsukae</name>
    <dbReference type="NCBI Taxonomy" id="1194566"/>
    <lineage>
        <taxon>Eukaryota</taxon>
        <taxon>Fungi</taxon>
        <taxon>Dikarya</taxon>
        <taxon>Ascomycota</taxon>
        <taxon>Pezizomycotina</taxon>
        <taxon>Eurotiomycetes</taxon>
        <taxon>Eurotiomycetidae</taxon>
        <taxon>Eurotiales</taxon>
        <taxon>Aspergillaceae</taxon>
        <taxon>Aspergillus</taxon>
        <taxon>Aspergillus subgen. Fumigati</taxon>
    </lineage>
</organism>
<dbReference type="Proteomes" id="UP000630445">
    <property type="component" value="Unassembled WGS sequence"/>
</dbReference>
<dbReference type="EMBL" id="JACBAF010002276">
    <property type="protein sequence ID" value="KAF7159387.1"/>
    <property type="molecule type" value="Genomic_DNA"/>
</dbReference>
<dbReference type="PANTHER" id="PTHR13383">
    <property type="entry name" value="RIBONUCLEASE H2 SUBUNIT B"/>
    <property type="match status" value="1"/>
</dbReference>
<evidence type="ECO:0000256" key="1">
    <source>
        <dbReference type="ARBA" id="ARBA00004123"/>
    </source>
</evidence>
<dbReference type="AlphaFoldDB" id="A0A8H6UC53"/>
<evidence type="ECO:0000256" key="2">
    <source>
        <dbReference type="ARBA" id="ARBA00019062"/>
    </source>
</evidence>
<dbReference type="CDD" id="cd09270">
    <property type="entry name" value="RNase_H2-B"/>
    <property type="match status" value="1"/>
</dbReference>
<keyword evidence="11" id="KW-1185">Reference proteome</keyword>
<feature type="compositionally biased region" description="Polar residues" evidence="6">
    <location>
        <begin position="19"/>
        <end position="30"/>
    </location>
</feature>
<name>A0A8H6UC53_9EURO</name>
<feature type="domain" description="Rnh202 triple barrel" evidence="8">
    <location>
        <begin position="33"/>
        <end position="119"/>
    </location>
</feature>
<evidence type="ECO:0000256" key="5">
    <source>
        <dbReference type="ARBA" id="ARBA00033464"/>
    </source>
</evidence>
<evidence type="ECO:0000256" key="3">
    <source>
        <dbReference type="ARBA" id="ARBA00023242"/>
    </source>
</evidence>
<dbReference type="Proteomes" id="UP000662466">
    <property type="component" value="Unassembled WGS sequence"/>
</dbReference>
<feature type="region of interest" description="Disordered" evidence="6">
    <location>
        <begin position="236"/>
        <end position="286"/>
    </location>
</feature>
<feature type="compositionally biased region" description="Polar residues" evidence="6">
    <location>
        <begin position="1"/>
        <end position="11"/>
    </location>
</feature>
<evidence type="ECO:0000259" key="7">
    <source>
        <dbReference type="Pfam" id="PF09468"/>
    </source>
</evidence>
<feature type="domain" description="Ribonuclease H2 subunit B wHTH" evidence="7">
    <location>
        <begin position="122"/>
        <end position="327"/>
    </location>
</feature>
<evidence type="ECO:0000256" key="6">
    <source>
        <dbReference type="SAM" id="MobiDB-lite"/>
    </source>
</evidence>
<dbReference type="InterPro" id="IPR019024">
    <property type="entry name" value="RNase_H2_suB_wHTH"/>
</dbReference>
<evidence type="ECO:0000259" key="8">
    <source>
        <dbReference type="Pfam" id="PF17745"/>
    </source>
</evidence>
<dbReference type="OrthoDB" id="29098at2759"/>